<keyword evidence="3" id="KW-1185">Reference proteome</keyword>
<gene>
    <name evidence="2" type="ORF">AB3U87_21005</name>
</gene>
<evidence type="ECO:0008006" key="4">
    <source>
        <dbReference type="Google" id="ProtNLM"/>
    </source>
</evidence>
<protein>
    <recommendedName>
        <fullName evidence="4">Lipoprotein</fullName>
    </recommendedName>
</protein>
<name>A0ABW7CRH8_9GAMM</name>
<dbReference type="EMBL" id="JBGCUC010000029">
    <property type="protein sequence ID" value="MFG6078817.1"/>
    <property type="molecule type" value="Genomic_DNA"/>
</dbReference>
<evidence type="ECO:0000313" key="3">
    <source>
        <dbReference type="Proteomes" id="UP001605250"/>
    </source>
</evidence>
<feature type="signal peptide" evidence="1">
    <location>
        <begin position="1"/>
        <end position="17"/>
    </location>
</feature>
<sequence>MKKLFMAAILGMAFLLAGCGDDGIYGDYKNEQFGLILKITEKNIEFKGMNAAVESWSNNEKEKTYTAHVISSGHKMNLRFTKKGSDVVYLGTLFKPD</sequence>
<dbReference type="RefSeq" id="WP_394150372.1">
    <property type="nucleotide sequence ID" value="NZ_JBGCUC010000029.1"/>
</dbReference>
<organism evidence="2 3">
    <name type="scientific">Erwinia plantamica</name>
    <dbReference type="NCBI Taxonomy" id="3237104"/>
    <lineage>
        <taxon>Bacteria</taxon>
        <taxon>Pseudomonadati</taxon>
        <taxon>Pseudomonadota</taxon>
        <taxon>Gammaproteobacteria</taxon>
        <taxon>Enterobacterales</taxon>
        <taxon>Erwiniaceae</taxon>
        <taxon>Erwinia</taxon>
    </lineage>
</organism>
<proteinExistence type="predicted"/>
<keyword evidence="1" id="KW-0732">Signal</keyword>
<reference evidence="2 3" key="1">
    <citation type="submission" date="2024-07" db="EMBL/GenBank/DDBJ databases">
        <title>Novel bacterial strain Erwinia sp. OPT-41 promoting growth of various crops.</title>
        <authorList>
            <person name="Egorshina A."/>
            <person name="Lukyantsev M.A."/>
            <person name="Golubev S.N."/>
            <person name="Muratova A.Y."/>
            <person name="Bulygina E.A."/>
        </authorList>
    </citation>
    <scope>NUCLEOTIDE SEQUENCE [LARGE SCALE GENOMIC DNA]</scope>
    <source>
        <strain evidence="2 3">OPT-41</strain>
    </source>
</reference>
<feature type="chain" id="PRO_5045498737" description="Lipoprotein" evidence="1">
    <location>
        <begin position="18"/>
        <end position="97"/>
    </location>
</feature>
<dbReference type="Proteomes" id="UP001605250">
    <property type="component" value="Unassembled WGS sequence"/>
</dbReference>
<evidence type="ECO:0000256" key="1">
    <source>
        <dbReference type="SAM" id="SignalP"/>
    </source>
</evidence>
<dbReference type="PROSITE" id="PS51257">
    <property type="entry name" value="PROKAR_LIPOPROTEIN"/>
    <property type="match status" value="1"/>
</dbReference>
<accession>A0ABW7CRH8</accession>
<comment type="caution">
    <text evidence="2">The sequence shown here is derived from an EMBL/GenBank/DDBJ whole genome shotgun (WGS) entry which is preliminary data.</text>
</comment>
<evidence type="ECO:0000313" key="2">
    <source>
        <dbReference type="EMBL" id="MFG6078817.1"/>
    </source>
</evidence>